<dbReference type="Proteomes" id="UP000269721">
    <property type="component" value="Unassembled WGS sequence"/>
</dbReference>
<dbReference type="PANTHER" id="PTHR23253:SF9">
    <property type="entry name" value="EUKARYOTIC TRANSLATION INITIATION FACTOR 4 GAMMA 2"/>
    <property type="match status" value="1"/>
</dbReference>
<dbReference type="Gene3D" id="1.25.40.180">
    <property type="match status" value="1"/>
</dbReference>
<reference evidence="6" key="1">
    <citation type="journal article" date="2018" name="Nat. Microbiol.">
        <title>Leveraging single-cell genomics to expand the fungal tree of life.</title>
        <authorList>
            <person name="Ahrendt S.R."/>
            <person name="Quandt C.A."/>
            <person name="Ciobanu D."/>
            <person name="Clum A."/>
            <person name="Salamov A."/>
            <person name="Andreopoulos B."/>
            <person name="Cheng J.F."/>
            <person name="Woyke T."/>
            <person name="Pelin A."/>
            <person name="Henrissat B."/>
            <person name="Reynolds N.K."/>
            <person name="Benny G.L."/>
            <person name="Smith M.E."/>
            <person name="James T.Y."/>
            <person name="Grigoriev I.V."/>
        </authorList>
    </citation>
    <scope>NUCLEOTIDE SEQUENCE [LARGE SCALE GENOMIC DNA]</scope>
</reference>
<organism evidence="5 6">
    <name type="scientific">Blyttiomyces helicus</name>
    <dbReference type="NCBI Taxonomy" id="388810"/>
    <lineage>
        <taxon>Eukaryota</taxon>
        <taxon>Fungi</taxon>
        <taxon>Fungi incertae sedis</taxon>
        <taxon>Chytridiomycota</taxon>
        <taxon>Chytridiomycota incertae sedis</taxon>
        <taxon>Chytridiomycetes</taxon>
        <taxon>Chytridiomycetes incertae sedis</taxon>
        <taxon>Blyttiomyces</taxon>
    </lineage>
</organism>
<accession>A0A4P9VVR8</accession>
<protein>
    <recommendedName>
        <fullName evidence="4">MIF4G domain-containing protein</fullName>
    </recommendedName>
</protein>
<feature type="domain" description="MIF4G" evidence="4">
    <location>
        <begin position="1"/>
        <end position="72"/>
    </location>
</feature>
<dbReference type="Pfam" id="PF02854">
    <property type="entry name" value="MIF4G"/>
    <property type="match status" value="1"/>
</dbReference>
<dbReference type="InterPro" id="IPR003890">
    <property type="entry name" value="MIF4G-like_typ-3"/>
</dbReference>
<dbReference type="SUPFAM" id="SSF48371">
    <property type="entry name" value="ARM repeat"/>
    <property type="match status" value="1"/>
</dbReference>
<dbReference type="OrthoDB" id="514777at2759"/>
<dbReference type="PANTHER" id="PTHR23253">
    <property type="entry name" value="EUKARYOTIC TRANSLATION INITIATION FACTOR 4 GAMMA"/>
    <property type="match status" value="1"/>
</dbReference>
<feature type="non-terminal residue" evidence="5">
    <location>
        <position position="73"/>
    </location>
</feature>
<dbReference type="EMBL" id="ML000869">
    <property type="protein sequence ID" value="RKO83764.1"/>
    <property type="molecule type" value="Genomic_DNA"/>
</dbReference>
<evidence type="ECO:0000256" key="1">
    <source>
        <dbReference type="ARBA" id="ARBA00005775"/>
    </source>
</evidence>
<feature type="non-terminal residue" evidence="5">
    <location>
        <position position="1"/>
    </location>
</feature>
<keyword evidence="3" id="KW-0648">Protein biosynthesis</keyword>
<dbReference type="GO" id="GO:0003743">
    <property type="term" value="F:translation initiation factor activity"/>
    <property type="evidence" value="ECO:0007669"/>
    <property type="project" value="UniProtKB-KW"/>
</dbReference>
<dbReference type="AlphaFoldDB" id="A0A4P9VVR8"/>
<dbReference type="GO" id="GO:0016281">
    <property type="term" value="C:eukaryotic translation initiation factor 4F complex"/>
    <property type="evidence" value="ECO:0007669"/>
    <property type="project" value="TreeGrafter"/>
</dbReference>
<comment type="similarity">
    <text evidence="1">Belongs to the eukaryotic initiation factor 4G family.</text>
</comment>
<evidence type="ECO:0000313" key="5">
    <source>
        <dbReference type="EMBL" id="RKO83764.1"/>
    </source>
</evidence>
<evidence type="ECO:0000256" key="2">
    <source>
        <dbReference type="ARBA" id="ARBA00022540"/>
    </source>
</evidence>
<evidence type="ECO:0000256" key="3">
    <source>
        <dbReference type="ARBA" id="ARBA00022917"/>
    </source>
</evidence>
<sequence>RLLGTVAFIGELYVKKMIAKKIIYLRLQQLLKEEKYPEAEDIESLCKLLTVTGSKIDRPVAADHMRSLFDRIK</sequence>
<proteinExistence type="inferred from homology"/>
<evidence type="ECO:0000313" key="6">
    <source>
        <dbReference type="Proteomes" id="UP000269721"/>
    </source>
</evidence>
<keyword evidence="2" id="KW-0396">Initiation factor</keyword>
<evidence type="ECO:0000259" key="4">
    <source>
        <dbReference type="Pfam" id="PF02854"/>
    </source>
</evidence>
<name>A0A4P9VVR8_9FUNG</name>
<dbReference type="InterPro" id="IPR016024">
    <property type="entry name" value="ARM-type_fold"/>
</dbReference>
<dbReference type="GO" id="GO:0003729">
    <property type="term" value="F:mRNA binding"/>
    <property type="evidence" value="ECO:0007669"/>
    <property type="project" value="TreeGrafter"/>
</dbReference>
<gene>
    <name evidence="5" type="ORF">BDK51DRAFT_8983</name>
</gene>
<keyword evidence="6" id="KW-1185">Reference proteome</keyword>